<organism evidence="2 3">
    <name type="scientific">Trifolium medium</name>
    <dbReference type="NCBI Taxonomy" id="97028"/>
    <lineage>
        <taxon>Eukaryota</taxon>
        <taxon>Viridiplantae</taxon>
        <taxon>Streptophyta</taxon>
        <taxon>Embryophyta</taxon>
        <taxon>Tracheophyta</taxon>
        <taxon>Spermatophyta</taxon>
        <taxon>Magnoliopsida</taxon>
        <taxon>eudicotyledons</taxon>
        <taxon>Gunneridae</taxon>
        <taxon>Pentapetalae</taxon>
        <taxon>rosids</taxon>
        <taxon>fabids</taxon>
        <taxon>Fabales</taxon>
        <taxon>Fabaceae</taxon>
        <taxon>Papilionoideae</taxon>
        <taxon>50 kb inversion clade</taxon>
        <taxon>NPAAA clade</taxon>
        <taxon>Hologalegina</taxon>
        <taxon>IRL clade</taxon>
        <taxon>Trifolieae</taxon>
        <taxon>Trifolium</taxon>
    </lineage>
</organism>
<keyword evidence="3" id="KW-1185">Reference proteome</keyword>
<protein>
    <submittedName>
        <fullName evidence="2">Uncharacterized protein</fullName>
    </submittedName>
</protein>
<name>A0A392UX51_9FABA</name>
<feature type="non-terminal residue" evidence="2">
    <location>
        <position position="1"/>
    </location>
</feature>
<sequence length="51" mass="5641">VHVVNKPPKQMKDERSNINNNNQTHRNPEVRPEQSLAKSAAPPSTAPPTTN</sequence>
<evidence type="ECO:0000256" key="1">
    <source>
        <dbReference type="SAM" id="MobiDB-lite"/>
    </source>
</evidence>
<evidence type="ECO:0000313" key="3">
    <source>
        <dbReference type="Proteomes" id="UP000265520"/>
    </source>
</evidence>
<dbReference type="AlphaFoldDB" id="A0A392UX51"/>
<feature type="region of interest" description="Disordered" evidence="1">
    <location>
        <begin position="1"/>
        <end position="51"/>
    </location>
</feature>
<proteinExistence type="predicted"/>
<dbReference type="Proteomes" id="UP000265520">
    <property type="component" value="Unassembled WGS sequence"/>
</dbReference>
<dbReference type="EMBL" id="LXQA010995406">
    <property type="protein sequence ID" value="MCI80427.1"/>
    <property type="molecule type" value="Genomic_DNA"/>
</dbReference>
<reference evidence="2 3" key="1">
    <citation type="journal article" date="2018" name="Front. Plant Sci.">
        <title>Red Clover (Trifolium pratense) and Zigzag Clover (T. medium) - A Picture of Genomic Similarities and Differences.</title>
        <authorList>
            <person name="Dluhosova J."/>
            <person name="Istvanek J."/>
            <person name="Nedelnik J."/>
            <person name="Repkova J."/>
        </authorList>
    </citation>
    <scope>NUCLEOTIDE SEQUENCE [LARGE SCALE GENOMIC DNA]</scope>
    <source>
        <strain evidence="3">cv. 10/8</strain>
        <tissue evidence="2">Leaf</tissue>
    </source>
</reference>
<accession>A0A392UX51</accession>
<comment type="caution">
    <text evidence="2">The sequence shown here is derived from an EMBL/GenBank/DDBJ whole genome shotgun (WGS) entry which is preliminary data.</text>
</comment>
<evidence type="ECO:0000313" key="2">
    <source>
        <dbReference type="EMBL" id="MCI80427.1"/>
    </source>
</evidence>